<dbReference type="EMBL" id="JAUHHV010000008">
    <property type="protein sequence ID" value="KAK1414911.1"/>
    <property type="molecule type" value="Genomic_DNA"/>
</dbReference>
<dbReference type="Proteomes" id="UP001229421">
    <property type="component" value="Unassembled WGS sequence"/>
</dbReference>
<name>A0AAD8K5P5_TARER</name>
<organism evidence="1 2">
    <name type="scientific">Tagetes erecta</name>
    <name type="common">African marigold</name>
    <dbReference type="NCBI Taxonomy" id="13708"/>
    <lineage>
        <taxon>Eukaryota</taxon>
        <taxon>Viridiplantae</taxon>
        <taxon>Streptophyta</taxon>
        <taxon>Embryophyta</taxon>
        <taxon>Tracheophyta</taxon>
        <taxon>Spermatophyta</taxon>
        <taxon>Magnoliopsida</taxon>
        <taxon>eudicotyledons</taxon>
        <taxon>Gunneridae</taxon>
        <taxon>Pentapetalae</taxon>
        <taxon>asterids</taxon>
        <taxon>campanulids</taxon>
        <taxon>Asterales</taxon>
        <taxon>Asteraceae</taxon>
        <taxon>Asteroideae</taxon>
        <taxon>Heliantheae alliance</taxon>
        <taxon>Tageteae</taxon>
        <taxon>Tagetes</taxon>
    </lineage>
</organism>
<reference evidence="1" key="1">
    <citation type="journal article" date="2023" name="bioRxiv">
        <title>Improved chromosome-level genome assembly for marigold (Tagetes erecta).</title>
        <authorList>
            <person name="Jiang F."/>
            <person name="Yuan L."/>
            <person name="Wang S."/>
            <person name="Wang H."/>
            <person name="Xu D."/>
            <person name="Wang A."/>
            <person name="Fan W."/>
        </authorList>
    </citation>
    <scope>NUCLEOTIDE SEQUENCE</scope>
    <source>
        <strain evidence="1">WSJ</strain>
        <tissue evidence="1">Leaf</tissue>
    </source>
</reference>
<evidence type="ECO:0000313" key="2">
    <source>
        <dbReference type="Proteomes" id="UP001229421"/>
    </source>
</evidence>
<keyword evidence="2" id="KW-1185">Reference proteome</keyword>
<protein>
    <submittedName>
        <fullName evidence="1">Uncharacterized protein</fullName>
    </submittedName>
</protein>
<gene>
    <name evidence="1" type="ORF">QVD17_30674</name>
</gene>
<comment type="caution">
    <text evidence="1">The sequence shown here is derived from an EMBL/GenBank/DDBJ whole genome shotgun (WGS) entry which is preliminary data.</text>
</comment>
<proteinExistence type="predicted"/>
<sequence length="181" mass="20399">MIKRRGGGIGYVNNRKHFKTFPKWDLRRLAVLPLINADQSDRAKLLEEEIQAGLKDNFVSFGYNKLESKRSKKDLDWVTGKGKIVLKLKQIKTVLGFSDDDLKILCENPIGCGAGEETKKEATLFERVANMAQGIRSEVKQLVESVQKQVDLREDVRELTDLMEAAKARAESKEPTGEVPP</sequence>
<dbReference type="AlphaFoldDB" id="A0AAD8K5P5"/>
<evidence type="ECO:0000313" key="1">
    <source>
        <dbReference type="EMBL" id="KAK1414911.1"/>
    </source>
</evidence>
<accession>A0AAD8K5P5</accession>